<gene>
    <name evidence="2" type="ORF">CR513_55615</name>
</gene>
<proteinExistence type="predicted"/>
<dbReference type="Proteomes" id="UP000257109">
    <property type="component" value="Unassembled WGS sequence"/>
</dbReference>
<accession>A0A371EI23</accession>
<feature type="compositionally biased region" description="Low complexity" evidence="1">
    <location>
        <begin position="84"/>
        <end position="103"/>
    </location>
</feature>
<protein>
    <submittedName>
        <fullName evidence="2">Uncharacterized protein</fullName>
    </submittedName>
</protein>
<feature type="compositionally biased region" description="Polar residues" evidence="1">
    <location>
        <begin position="33"/>
        <end position="42"/>
    </location>
</feature>
<feature type="compositionally biased region" description="Basic residues" evidence="1">
    <location>
        <begin position="45"/>
        <end position="61"/>
    </location>
</feature>
<dbReference type="EMBL" id="QJKJ01013772">
    <property type="protein sequence ID" value="RDX65703.1"/>
    <property type="molecule type" value="Genomic_DNA"/>
</dbReference>
<feature type="non-terminal residue" evidence="2">
    <location>
        <position position="1"/>
    </location>
</feature>
<dbReference type="AlphaFoldDB" id="A0A371EI23"/>
<feature type="region of interest" description="Disordered" evidence="1">
    <location>
        <begin position="25"/>
        <end position="103"/>
    </location>
</feature>
<reference evidence="2" key="1">
    <citation type="submission" date="2018-05" db="EMBL/GenBank/DDBJ databases">
        <title>Draft genome of Mucuna pruriens seed.</title>
        <authorList>
            <person name="Nnadi N.E."/>
            <person name="Vos R."/>
            <person name="Hasami M.H."/>
            <person name="Devisetty U.K."/>
            <person name="Aguiy J.C."/>
        </authorList>
    </citation>
    <scope>NUCLEOTIDE SEQUENCE [LARGE SCALE GENOMIC DNA]</scope>
    <source>
        <strain evidence="2">JCA_2017</strain>
    </source>
</reference>
<sequence>MELKETNREIQDIVKVIPPSYKVDLQLKRRNMSRNLTRNGSTRGKERRSPRKDKSHKKGIRGQKEYSLPFPKSKNHGLKREWSESSQKNSSSSSEVESSSDGSYYEGDLLMVKRLMSNLVGEEAKTQR</sequence>
<evidence type="ECO:0000313" key="3">
    <source>
        <dbReference type="Proteomes" id="UP000257109"/>
    </source>
</evidence>
<comment type="caution">
    <text evidence="2">The sequence shown here is derived from an EMBL/GenBank/DDBJ whole genome shotgun (WGS) entry which is preliminary data.</text>
</comment>
<evidence type="ECO:0000256" key="1">
    <source>
        <dbReference type="SAM" id="MobiDB-lite"/>
    </source>
</evidence>
<organism evidence="2 3">
    <name type="scientific">Mucuna pruriens</name>
    <name type="common">Velvet bean</name>
    <name type="synonym">Dolichos pruriens</name>
    <dbReference type="NCBI Taxonomy" id="157652"/>
    <lineage>
        <taxon>Eukaryota</taxon>
        <taxon>Viridiplantae</taxon>
        <taxon>Streptophyta</taxon>
        <taxon>Embryophyta</taxon>
        <taxon>Tracheophyta</taxon>
        <taxon>Spermatophyta</taxon>
        <taxon>Magnoliopsida</taxon>
        <taxon>eudicotyledons</taxon>
        <taxon>Gunneridae</taxon>
        <taxon>Pentapetalae</taxon>
        <taxon>rosids</taxon>
        <taxon>fabids</taxon>
        <taxon>Fabales</taxon>
        <taxon>Fabaceae</taxon>
        <taxon>Papilionoideae</taxon>
        <taxon>50 kb inversion clade</taxon>
        <taxon>NPAAA clade</taxon>
        <taxon>indigoferoid/millettioid clade</taxon>
        <taxon>Phaseoleae</taxon>
        <taxon>Mucuna</taxon>
    </lineage>
</organism>
<name>A0A371EI23_MUCPR</name>
<keyword evidence="3" id="KW-1185">Reference proteome</keyword>
<evidence type="ECO:0000313" key="2">
    <source>
        <dbReference type="EMBL" id="RDX65703.1"/>
    </source>
</evidence>